<dbReference type="InterPro" id="IPR017871">
    <property type="entry name" value="ABC_transporter-like_CS"/>
</dbReference>
<proteinExistence type="inferred from homology"/>
<dbReference type="GO" id="GO:0005524">
    <property type="term" value="F:ATP binding"/>
    <property type="evidence" value="ECO:0007669"/>
    <property type="project" value="UniProtKB-KW"/>
</dbReference>
<dbReference type="GO" id="GO:0015658">
    <property type="term" value="F:branched-chain amino acid transmembrane transporter activity"/>
    <property type="evidence" value="ECO:0007669"/>
    <property type="project" value="TreeGrafter"/>
</dbReference>
<dbReference type="Pfam" id="PF00005">
    <property type="entry name" value="ABC_tran"/>
    <property type="match status" value="1"/>
</dbReference>
<dbReference type="InterPro" id="IPR027417">
    <property type="entry name" value="P-loop_NTPase"/>
</dbReference>
<dbReference type="Gene3D" id="3.40.50.300">
    <property type="entry name" value="P-loop containing nucleotide triphosphate hydrolases"/>
    <property type="match status" value="1"/>
</dbReference>
<dbReference type="PROSITE" id="PS50893">
    <property type="entry name" value="ABC_TRANSPORTER_2"/>
    <property type="match status" value="1"/>
</dbReference>
<keyword evidence="5" id="KW-0029">Amino-acid transport</keyword>
<keyword evidence="8" id="KW-1185">Reference proteome</keyword>
<dbReference type="KEGG" id="paby:Ga0080574_TMP1903"/>
<dbReference type="InterPro" id="IPR003439">
    <property type="entry name" value="ABC_transporter-like_ATP-bd"/>
</dbReference>
<evidence type="ECO:0000313" key="8">
    <source>
        <dbReference type="Proteomes" id="UP000187059"/>
    </source>
</evidence>
<dbReference type="EMBL" id="CP015093">
    <property type="protein sequence ID" value="APZ52237.1"/>
    <property type="molecule type" value="Genomic_DNA"/>
</dbReference>
<dbReference type="GO" id="GO:0015807">
    <property type="term" value="P:L-amino acid transport"/>
    <property type="evidence" value="ECO:0007669"/>
    <property type="project" value="TreeGrafter"/>
</dbReference>
<name>A0A1P8USA0_9RHOB</name>
<dbReference type="InterPro" id="IPR052156">
    <property type="entry name" value="BCAA_Transport_ATP-bd_LivF"/>
</dbReference>
<comment type="similarity">
    <text evidence="1">Belongs to the ABC transporter superfamily.</text>
</comment>
<evidence type="ECO:0000256" key="1">
    <source>
        <dbReference type="ARBA" id="ARBA00005417"/>
    </source>
</evidence>
<dbReference type="PANTHER" id="PTHR43820:SF4">
    <property type="entry name" value="HIGH-AFFINITY BRANCHED-CHAIN AMINO ACID TRANSPORT ATP-BINDING PROTEIN LIVF"/>
    <property type="match status" value="1"/>
</dbReference>
<dbReference type="AlphaFoldDB" id="A0A1P8USA0"/>
<keyword evidence="4 7" id="KW-0067">ATP-binding</keyword>
<dbReference type="SMART" id="SM00382">
    <property type="entry name" value="AAA"/>
    <property type="match status" value="1"/>
</dbReference>
<dbReference type="STRING" id="1250539.Ga0080574_TMP1903"/>
<sequence>MSTAVLENHELGGQHLSEKIEELRLTDVHAYYGESHALHGIDMTVYRGELVTLLGRNGSGRTTTLRAIMGLIGHRTGSIHIKGEEVIGMASHKIAHLGVGYCPEERGIFASLNVEENLMLPPQVCAGGMSVEEIYEMFPNLAERRKSQGTLLSGGEQQMLAMARILRTGANILLLDEITEGLAPVIVDTLGEVLIALKKRGYTVVLVEQNFRFAAPLADRHLIMDHGHIATTILKDELEEKAHVFEEYLSV</sequence>
<evidence type="ECO:0000256" key="3">
    <source>
        <dbReference type="ARBA" id="ARBA00022741"/>
    </source>
</evidence>
<evidence type="ECO:0000256" key="5">
    <source>
        <dbReference type="ARBA" id="ARBA00022970"/>
    </source>
</evidence>
<keyword evidence="2" id="KW-0813">Transport</keyword>
<reference evidence="7 8" key="1">
    <citation type="submission" date="2016-04" db="EMBL/GenBank/DDBJ databases">
        <title>Deep-sea bacteria in the southern Pacific.</title>
        <authorList>
            <person name="Tang K."/>
        </authorList>
    </citation>
    <scope>NUCLEOTIDE SEQUENCE [LARGE SCALE GENOMIC DNA]</scope>
    <source>
        <strain evidence="7 8">JLT2014</strain>
    </source>
</reference>
<gene>
    <name evidence="7" type="ORF">Ga0080574_TMP1903</name>
</gene>
<dbReference type="PANTHER" id="PTHR43820">
    <property type="entry name" value="HIGH-AFFINITY BRANCHED-CHAIN AMINO ACID TRANSPORT ATP-BINDING PROTEIN LIVF"/>
    <property type="match status" value="1"/>
</dbReference>
<dbReference type="Proteomes" id="UP000187059">
    <property type="component" value="Chromosome"/>
</dbReference>
<evidence type="ECO:0000256" key="2">
    <source>
        <dbReference type="ARBA" id="ARBA00022448"/>
    </source>
</evidence>
<organism evidence="7 8">
    <name type="scientific">Salipiger abyssi</name>
    <dbReference type="NCBI Taxonomy" id="1250539"/>
    <lineage>
        <taxon>Bacteria</taxon>
        <taxon>Pseudomonadati</taxon>
        <taxon>Pseudomonadota</taxon>
        <taxon>Alphaproteobacteria</taxon>
        <taxon>Rhodobacterales</taxon>
        <taxon>Roseobacteraceae</taxon>
        <taxon>Salipiger</taxon>
    </lineage>
</organism>
<protein>
    <submittedName>
        <fullName evidence="7">Amino acid/amide ABC transporter ATP-binding protein 2, HAAT family</fullName>
    </submittedName>
</protein>
<dbReference type="GO" id="GO:0016887">
    <property type="term" value="F:ATP hydrolysis activity"/>
    <property type="evidence" value="ECO:0007669"/>
    <property type="project" value="InterPro"/>
</dbReference>
<evidence type="ECO:0000256" key="4">
    <source>
        <dbReference type="ARBA" id="ARBA00022840"/>
    </source>
</evidence>
<dbReference type="SUPFAM" id="SSF52540">
    <property type="entry name" value="P-loop containing nucleoside triphosphate hydrolases"/>
    <property type="match status" value="1"/>
</dbReference>
<dbReference type="InterPro" id="IPR003593">
    <property type="entry name" value="AAA+_ATPase"/>
</dbReference>
<evidence type="ECO:0000259" key="6">
    <source>
        <dbReference type="PROSITE" id="PS50893"/>
    </source>
</evidence>
<dbReference type="OrthoDB" id="9806149at2"/>
<keyword evidence="3" id="KW-0547">Nucleotide-binding</keyword>
<accession>A0A1P8USA0</accession>
<feature type="domain" description="ABC transporter" evidence="6">
    <location>
        <begin position="23"/>
        <end position="251"/>
    </location>
</feature>
<evidence type="ECO:0000313" key="7">
    <source>
        <dbReference type="EMBL" id="APZ52237.1"/>
    </source>
</evidence>
<dbReference type="CDD" id="cd03224">
    <property type="entry name" value="ABC_TM1139_LivF_branched"/>
    <property type="match status" value="1"/>
</dbReference>
<dbReference type="PROSITE" id="PS00211">
    <property type="entry name" value="ABC_TRANSPORTER_1"/>
    <property type="match status" value="1"/>
</dbReference>